<feature type="compositionally biased region" description="Low complexity" evidence="1">
    <location>
        <begin position="364"/>
        <end position="389"/>
    </location>
</feature>
<dbReference type="RefSeq" id="WP_248665118.1">
    <property type="nucleotide sequence ID" value="NZ_JALPRX010000005.1"/>
</dbReference>
<dbReference type="Pfam" id="PF16868">
    <property type="entry name" value="NMT1_3"/>
    <property type="match status" value="1"/>
</dbReference>
<dbReference type="Gene3D" id="3.40.190.10">
    <property type="entry name" value="Periplasmic binding protein-like II"/>
    <property type="match status" value="2"/>
</dbReference>
<dbReference type="SUPFAM" id="SSF53850">
    <property type="entry name" value="Periplasmic binding protein-like II"/>
    <property type="match status" value="1"/>
</dbReference>
<keyword evidence="4" id="KW-1185">Reference proteome</keyword>
<comment type="caution">
    <text evidence="3">The sequence shown here is derived from an EMBL/GenBank/DDBJ whole genome shotgun (WGS) entry which is preliminary data.</text>
</comment>
<dbReference type="PROSITE" id="PS51318">
    <property type="entry name" value="TAT"/>
    <property type="match status" value="1"/>
</dbReference>
<evidence type="ECO:0000313" key="4">
    <source>
        <dbReference type="Proteomes" id="UP001139516"/>
    </source>
</evidence>
<accession>A0A9X1Y684</accession>
<protein>
    <submittedName>
        <fullName evidence="3">TRAP transporter substrate-binding protein</fullName>
    </submittedName>
</protein>
<reference evidence="3" key="1">
    <citation type="submission" date="2022-04" db="EMBL/GenBank/DDBJ databases">
        <title>Roseomonas acroporae sp. nov., isolated from coral Acropora digitifera.</title>
        <authorList>
            <person name="Sun H."/>
        </authorList>
    </citation>
    <scope>NUCLEOTIDE SEQUENCE</scope>
    <source>
        <strain evidence="3">NAR14</strain>
    </source>
</reference>
<gene>
    <name evidence="3" type="ORF">M0638_01170</name>
</gene>
<dbReference type="InterPro" id="IPR011852">
    <property type="entry name" value="TRAP_TAXI"/>
</dbReference>
<evidence type="ECO:0000256" key="1">
    <source>
        <dbReference type="SAM" id="MobiDB-lite"/>
    </source>
</evidence>
<dbReference type="Proteomes" id="UP001139516">
    <property type="component" value="Unassembled WGS sequence"/>
</dbReference>
<dbReference type="PANTHER" id="PTHR42941:SF1">
    <property type="entry name" value="SLL1037 PROTEIN"/>
    <property type="match status" value="1"/>
</dbReference>
<feature type="compositionally biased region" description="Low complexity" evidence="1">
    <location>
        <begin position="24"/>
        <end position="41"/>
    </location>
</feature>
<feature type="region of interest" description="Disordered" evidence="1">
    <location>
        <begin position="342"/>
        <end position="389"/>
    </location>
</feature>
<dbReference type="EMBL" id="JALPRX010000005">
    <property type="protein sequence ID" value="MCK8782990.1"/>
    <property type="molecule type" value="Genomic_DNA"/>
</dbReference>
<feature type="signal peptide" evidence="2">
    <location>
        <begin position="1"/>
        <end position="26"/>
    </location>
</feature>
<dbReference type="AlphaFoldDB" id="A0A9X1Y684"/>
<evidence type="ECO:0000256" key="2">
    <source>
        <dbReference type="SAM" id="SignalP"/>
    </source>
</evidence>
<dbReference type="PANTHER" id="PTHR42941">
    <property type="entry name" value="SLL1037 PROTEIN"/>
    <property type="match status" value="1"/>
</dbReference>
<feature type="region of interest" description="Disordered" evidence="1">
    <location>
        <begin position="24"/>
        <end position="62"/>
    </location>
</feature>
<proteinExistence type="predicted"/>
<organism evidence="3 4">
    <name type="scientific">Roseomonas acroporae</name>
    <dbReference type="NCBI Taxonomy" id="2937791"/>
    <lineage>
        <taxon>Bacteria</taxon>
        <taxon>Pseudomonadati</taxon>
        <taxon>Pseudomonadota</taxon>
        <taxon>Alphaproteobacteria</taxon>
        <taxon>Acetobacterales</taxon>
        <taxon>Roseomonadaceae</taxon>
        <taxon>Roseomonas</taxon>
    </lineage>
</organism>
<keyword evidence="2" id="KW-0732">Signal</keyword>
<dbReference type="InterPro" id="IPR006311">
    <property type="entry name" value="TAT_signal"/>
</dbReference>
<feature type="chain" id="PRO_5040848472" evidence="2">
    <location>
        <begin position="27"/>
        <end position="389"/>
    </location>
</feature>
<sequence>MNEIPATRRGLLLGAALAAAGGPAAAQGPAARTPAEARASPPALPPAAPPFPAPARPTAPTGLSATLTARANAGTVGVISGGVDGTYIRIAADLAAVLDDGERLRVLPMIGKGSVQNLADIIYLRGVDIGIVQSDVLAFVRRERLVPGAAQAIQYIAKLYDEEIHLLARREIARIEDLAGRPVNLDVPGSGTAMTGSLLFEALRIPVRPAHDSQDVALQKLRAGEIAALAYVAGKPARLFAPLGADSGLHFLPVPLAAPLLETYLPSQLGPAEYPGLVPPEQPVETVAVGAAMAVYAWQPGSDRHRRVARFVAALNEKFPTLQRPPRHPKWREVNLAAQVPGWTRFSPEQPPPRSPGTVSGWRAAPANGAPAGPTTGPTTGPTAGTAKP</sequence>
<evidence type="ECO:0000313" key="3">
    <source>
        <dbReference type="EMBL" id="MCK8782990.1"/>
    </source>
</evidence>
<feature type="compositionally biased region" description="Pro residues" evidence="1">
    <location>
        <begin position="42"/>
        <end position="57"/>
    </location>
</feature>
<name>A0A9X1Y684_9PROT</name>